<reference evidence="3" key="1">
    <citation type="journal article" date="2019" name="Int. J. Syst. Evol. Microbiol.">
        <title>The Global Catalogue of Microorganisms (GCM) 10K type strain sequencing project: providing services to taxonomists for standard genome sequencing and annotation.</title>
        <authorList>
            <consortium name="The Broad Institute Genomics Platform"/>
            <consortium name="The Broad Institute Genome Sequencing Center for Infectious Disease"/>
            <person name="Wu L."/>
            <person name="Ma J."/>
        </authorList>
    </citation>
    <scope>NUCLEOTIDE SEQUENCE [LARGE SCALE GENOMIC DNA]</scope>
    <source>
        <strain evidence="3">CGMCC 4.7177</strain>
    </source>
</reference>
<evidence type="ECO:0008006" key="4">
    <source>
        <dbReference type="Google" id="ProtNLM"/>
    </source>
</evidence>
<dbReference type="EMBL" id="JBHSFK010000043">
    <property type="protein sequence ID" value="MFC4506410.1"/>
    <property type="molecule type" value="Genomic_DNA"/>
</dbReference>
<keyword evidence="1" id="KW-0812">Transmembrane</keyword>
<keyword evidence="3" id="KW-1185">Reference proteome</keyword>
<proteinExistence type="predicted"/>
<evidence type="ECO:0000313" key="2">
    <source>
        <dbReference type="EMBL" id="MFC4506410.1"/>
    </source>
</evidence>
<name>A0ABV9B2A1_9ACTN</name>
<comment type="caution">
    <text evidence="2">The sequence shown here is derived from an EMBL/GenBank/DDBJ whole genome shotgun (WGS) entry which is preliminary data.</text>
</comment>
<accession>A0ABV9B2A1</accession>
<evidence type="ECO:0000313" key="3">
    <source>
        <dbReference type="Proteomes" id="UP001595839"/>
    </source>
</evidence>
<dbReference type="RefSeq" id="WP_381176938.1">
    <property type="nucleotide sequence ID" value="NZ_JBHSFK010000043.1"/>
</dbReference>
<feature type="transmembrane region" description="Helical" evidence="1">
    <location>
        <begin position="12"/>
        <end position="34"/>
    </location>
</feature>
<dbReference type="Proteomes" id="UP001595839">
    <property type="component" value="Unassembled WGS sequence"/>
</dbReference>
<protein>
    <recommendedName>
        <fullName evidence="4">Integral membrane protein</fullName>
    </recommendedName>
</protein>
<gene>
    <name evidence="2" type="ORF">ACFPIH_44400</name>
</gene>
<keyword evidence="1" id="KW-0472">Membrane</keyword>
<sequence>MSGDGSEARWMWVAIVLIGGVTIAIVAAGVFWLATQGRPTGERITGTLAAAGITFFSVATLGITIGSFLIA</sequence>
<evidence type="ECO:0000256" key="1">
    <source>
        <dbReference type="SAM" id="Phobius"/>
    </source>
</evidence>
<feature type="transmembrane region" description="Helical" evidence="1">
    <location>
        <begin position="46"/>
        <end position="70"/>
    </location>
</feature>
<organism evidence="2 3">
    <name type="scientific">Streptomyces vulcanius</name>
    <dbReference type="NCBI Taxonomy" id="1441876"/>
    <lineage>
        <taxon>Bacteria</taxon>
        <taxon>Bacillati</taxon>
        <taxon>Actinomycetota</taxon>
        <taxon>Actinomycetes</taxon>
        <taxon>Kitasatosporales</taxon>
        <taxon>Streptomycetaceae</taxon>
        <taxon>Streptomyces</taxon>
    </lineage>
</organism>
<keyword evidence="1" id="KW-1133">Transmembrane helix</keyword>